<evidence type="ECO:0000256" key="5">
    <source>
        <dbReference type="ARBA" id="ARBA00022692"/>
    </source>
</evidence>
<feature type="compositionally biased region" description="Polar residues" evidence="8">
    <location>
        <begin position="30"/>
        <end position="40"/>
    </location>
</feature>
<dbReference type="Pfam" id="PF01594">
    <property type="entry name" value="AI-2E_transport"/>
    <property type="match status" value="1"/>
</dbReference>
<accession>A0A918GXZ8</accession>
<dbReference type="EMBL" id="BMQQ01000001">
    <property type="protein sequence ID" value="GGT14587.1"/>
    <property type="molecule type" value="Genomic_DNA"/>
</dbReference>
<feature type="transmembrane region" description="Helical" evidence="9">
    <location>
        <begin position="305"/>
        <end position="324"/>
    </location>
</feature>
<keyword evidence="7 9" id="KW-0472">Membrane</keyword>
<protein>
    <recommendedName>
        <fullName evidence="12">AI-2E family transporter</fullName>
    </recommendedName>
</protein>
<comment type="similarity">
    <text evidence="2">Belongs to the autoinducer-2 exporter (AI-2E) (TC 2.A.86) family.</text>
</comment>
<feature type="transmembrane region" description="Helical" evidence="9">
    <location>
        <begin position="247"/>
        <end position="266"/>
    </location>
</feature>
<evidence type="ECO:0000256" key="1">
    <source>
        <dbReference type="ARBA" id="ARBA00004651"/>
    </source>
</evidence>
<dbReference type="AlphaFoldDB" id="A0A918GXZ8"/>
<name>A0A918GXZ8_9ACTN</name>
<feature type="transmembrane region" description="Helical" evidence="9">
    <location>
        <begin position="160"/>
        <end position="181"/>
    </location>
</feature>
<feature type="transmembrane region" description="Helical" evidence="9">
    <location>
        <begin position="336"/>
        <end position="357"/>
    </location>
</feature>
<feature type="transmembrane region" description="Helical" evidence="9">
    <location>
        <begin position="107"/>
        <end position="125"/>
    </location>
</feature>
<sequence>MRGTVSAARRWSTVASALLNAANKEKRTGRTTPIPRSSASPPGGRAATPERTRWGREYSPVRAPRGTVPGESGRPRVVRGPPGGTSNAMEPGTPPQVFPMLRTAAAYAWRLLAVGAVVYAVFAVLGRFHEIGVAVFLGLVITALLRPVADVVARGLPRPLAVALTLLGGIALVLGVLALVGEAVAGERTTLVREFREGIERIENWLERPPFRLNPEALSDVQSRIGQWLSSHRSTLVSEAVSGAHRLVTVLATLALGLFCSVFFIHSGDRQWAWAREQLPRSVRGRAEIGARAAWRTFTGYTHGIVLVAATNAVLVGIALWLLGVPLAVPLALLEFFAAFVPLIGSPVALAVAAVVALAAQGPLVALIVIALIVIIGQIEGHLLHPLVMSWAVRLHPLVVAISVIAGAIAAGVVGAVVAVPLVSVFWAVLTALREARRVGATDVASEPRGPKELG</sequence>
<evidence type="ECO:0000256" key="8">
    <source>
        <dbReference type="SAM" id="MobiDB-lite"/>
    </source>
</evidence>
<keyword evidence="4" id="KW-1003">Cell membrane</keyword>
<dbReference type="PANTHER" id="PTHR21716">
    <property type="entry name" value="TRANSMEMBRANE PROTEIN"/>
    <property type="match status" value="1"/>
</dbReference>
<feature type="transmembrane region" description="Helical" evidence="9">
    <location>
        <begin position="131"/>
        <end position="148"/>
    </location>
</feature>
<feature type="transmembrane region" description="Helical" evidence="9">
    <location>
        <begin position="364"/>
        <end position="385"/>
    </location>
</feature>
<dbReference type="GO" id="GO:0005886">
    <property type="term" value="C:plasma membrane"/>
    <property type="evidence" value="ECO:0007669"/>
    <property type="project" value="UniProtKB-SubCell"/>
</dbReference>
<proteinExistence type="inferred from homology"/>
<evidence type="ECO:0000313" key="10">
    <source>
        <dbReference type="EMBL" id="GGT14587.1"/>
    </source>
</evidence>
<organism evidence="10 11">
    <name type="scientific">Streptomyces purpureus</name>
    <dbReference type="NCBI Taxonomy" id="1951"/>
    <lineage>
        <taxon>Bacteria</taxon>
        <taxon>Bacillati</taxon>
        <taxon>Actinomycetota</taxon>
        <taxon>Actinomycetes</taxon>
        <taxon>Kitasatosporales</taxon>
        <taxon>Streptomycetaceae</taxon>
        <taxon>Streptomyces</taxon>
    </lineage>
</organism>
<feature type="region of interest" description="Disordered" evidence="8">
    <location>
        <begin position="18"/>
        <end position="92"/>
    </location>
</feature>
<evidence type="ECO:0000256" key="7">
    <source>
        <dbReference type="ARBA" id="ARBA00023136"/>
    </source>
</evidence>
<dbReference type="PANTHER" id="PTHR21716:SF53">
    <property type="entry name" value="PERMEASE PERM-RELATED"/>
    <property type="match status" value="1"/>
</dbReference>
<evidence type="ECO:0008006" key="12">
    <source>
        <dbReference type="Google" id="ProtNLM"/>
    </source>
</evidence>
<evidence type="ECO:0000256" key="9">
    <source>
        <dbReference type="SAM" id="Phobius"/>
    </source>
</evidence>
<keyword evidence="6 9" id="KW-1133">Transmembrane helix</keyword>
<comment type="caution">
    <text evidence="10">The sequence shown here is derived from an EMBL/GenBank/DDBJ whole genome shotgun (WGS) entry which is preliminary data.</text>
</comment>
<gene>
    <name evidence="10" type="ORF">GCM10014713_04160</name>
</gene>
<evidence type="ECO:0000256" key="6">
    <source>
        <dbReference type="ARBA" id="ARBA00022989"/>
    </source>
</evidence>
<keyword evidence="5 9" id="KW-0812">Transmembrane</keyword>
<evidence type="ECO:0000256" key="4">
    <source>
        <dbReference type="ARBA" id="ARBA00022475"/>
    </source>
</evidence>
<reference evidence="10" key="2">
    <citation type="submission" date="2020-09" db="EMBL/GenBank/DDBJ databases">
        <authorList>
            <person name="Sun Q."/>
            <person name="Ohkuma M."/>
        </authorList>
    </citation>
    <scope>NUCLEOTIDE SEQUENCE</scope>
    <source>
        <strain evidence="10">JCM 3172</strain>
    </source>
</reference>
<dbReference type="GO" id="GO:0055085">
    <property type="term" value="P:transmembrane transport"/>
    <property type="evidence" value="ECO:0007669"/>
    <property type="project" value="TreeGrafter"/>
</dbReference>
<keyword evidence="11" id="KW-1185">Reference proteome</keyword>
<evidence type="ECO:0000313" key="11">
    <source>
        <dbReference type="Proteomes" id="UP000619486"/>
    </source>
</evidence>
<dbReference type="Proteomes" id="UP000619486">
    <property type="component" value="Unassembled WGS sequence"/>
</dbReference>
<keyword evidence="3" id="KW-0813">Transport</keyword>
<evidence type="ECO:0000256" key="3">
    <source>
        <dbReference type="ARBA" id="ARBA00022448"/>
    </source>
</evidence>
<dbReference type="InterPro" id="IPR002549">
    <property type="entry name" value="AI-2E-like"/>
</dbReference>
<reference evidence="10" key="1">
    <citation type="journal article" date="2014" name="Int. J. Syst. Evol. Microbiol.">
        <title>Complete genome sequence of Corynebacterium casei LMG S-19264T (=DSM 44701T), isolated from a smear-ripened cheese.</title>
        <authorList>
            <consortium name="US DOE Joint Genome Institute (JGI-PGF)"/>
            <person name="Walter F."/>
            <person name="Albersmeier A."/>
            <person name="Kalinowski J."/>
            <person name="Ruckert C."/>
        </authorList>
    </citation>
    <scope>NUCLEOTIDE SEQUENCE</scope>
    <source>
        <strain evidence="10">JCM 3172</strain>
    </source>
</reference>
<feature type="transmembrane region" description="Helical" evidence="9">
    <location>
        <begin position="397"/>
        <end position="430"/>
    </location>
</feature>
<comment type="subcellular location">
    <subcellularLocation>
        <location evidence="1">Cell membrane</location>
        <topology evidence="1">Multi-pass membrane protein</topology>
    </subcellularLocation>
</comment>
<evidence type="ECO:0000256" key="2">
    <source>
        <dbReference type="ARBA" id="ARBA00009773"/>
    </source>
</evidence>